<comment type="caution">
    <text evidence="3">The sequence shown here is derived from an EMBL/GenBank/DDBJ whole genome shotgun (WGS) entry which is preliminary data.</text>
</comment>
<evidence type="ECO:0000313" key="4">
    <source>
        <dbReference type="Proteomes" id="UP001195769"/>
    </source>
</evidence>
<evidence type="ECO:0000313" key="3">
    <source>
        <dbReference type="EMBL" id="KAG1887556.1"/>
    </source>
</evidence>
<accession>A0AAD4DPE9</accession>
<organism evidence="3 4">
    <name type="scientific">Suillus fuscotomentosus</name>
    <dbReference type="NCBI Taxonomy" id="1912939"/>
    <lineage>
        <taxon>Eukaryota</taxon>
        <taxon>Fungi</taxon>
        <taxon>Dikarya</taxon>
        <taxon>Basidiomycota</taxon>
        <taxon>Agaricomycotina</taxon>
        <taxon>Agaricomycetes</taxon>
        <taxon>Agaricomycetidae</taxon>
        <taxon>Boletales</taxon>
        <taxon>Suillineae</taxon>
        <taxon>Suillaceae</taxon>
        <taxon>Suillus</taxon>
    </lineage>
</organism>
<evidence type="ECO:0000313" key="1">
    <source>
        <dbReference type="EMBL" id="KAG1885294.1"/>
    </source>
</evidence>
<dbReference type="RefSeq" id="XP_041216952.1">
    <property type="nucleotide sequence ID" value="XM_041369381.1"/>
</dbReference>
<dbReference type="Proteomes" id="UP001195769">
    <property type="component" value="Unassembled WGS sequence"/>
</dbReference>
<proteinExistence type="predicted"/>
<protein>
    <recommendedName>
        <fullName evidence="5">F-box domain-containing protein</fullName>
    </recommendedName>
</protein>
<dbReference type="Gene3D" id="3.80.10.10">
    <property type="entry name" value="Ribonuclease Inhibitor"/>
    <property type="match status" value="1"/>
</dbReference>
<dbReference type="EMBL" id="JABBWK010000195">
    <property type="protein sequence ID" value="KAG1887548.1"/>
    <property type="molecule type" value="Genomic_DNA"/>
</dbReference>
<dbReference type="EMBL" id="JABBWK010000195">
    <property type="protein sequence ID" value="KAG1887556.1"/>
    <property type="molecule type" value="Genomic_DNA"/>
</dbReference>
<dbReference type="Gene3D" id="1.20.1280.50">
    <property type="match status" value="1"/>
</dbReference>
<sequence>MSSQVVPRCHIESLPVELLSYIFTLATHDCDSEEGRAFSPESVTLPTVLASVNSRWRKLAISVPTLWSTLSIDLKALVRSHPNHVFTFHQQPFDQLSSFITRSKHSSLDILIDARDPKSRELIGCMSPSSTETSQLYADCLPHLFAFLFLQMDRWRSLEVISDTLKPLCAALRLLSSHNPTRSGSAASRLEFIKLKRSNDFYHAHAEQFLPPMELDSVPFAVLTGASDQDTIAPCHSLPKLRHVDIFGVPLNWAGFLRTLGVGHCIQSLELSYHDRTLRPTFDQFSAIINACPLLRRLVIRESGPVLSQPYHRRGVVSLPMLEELHLGYVGYVETDSLIALLSRLDAPNLVALSIEDVNPVVPRTISETGTNVENLLSYCATGFSEHPAAVSRTSMLFPKLQRLSLNRVHASVTAFSIFMSAFSELRDLSLLRTPNALAALLLDADATIPRHSITSILVSPVTQPEFLKLKQLKDVGLVLTGDVEELSPSISYPTISASHYYDWAAW</sequence>
<dbReference type="GeneID" id="64663679"/>
<evidence type="ECO:0008006" key="5">
    <source>
        <dbReference type="Google" id="ProtNLM"/>
    </source>
</evidence>
<gene>
    <name evidence="2" type="ORF">F5891DRAFT_1219281</name>
    <name evidence="3" type="ORF">F5891DRAFT_1219287</name>
    <name evidence="1" type="ORF">F5891DRAFT_970133</name>
</gene>
<reference evidence="3" key="1">
    <citation type="journal article" date="2020" name="New Phytol.">
        <title>Comparative genomics reveals dynamic genome evolution in host specialist ectomycorrhizal fungi.</title>
        <authorList>
            <person name="Lofgren L.A."/>
            <person name="Nguyen N.H."/>
            <person name="Vilgalys R."/>
            <person name="Ruytinx J."/>
            <person name="Liao H.L."/>
            <person name="Branco S."/>
            <person name="Kuo A."/>
            <person name="LaButti K."/>
            <person name="Lipzen A."/>
            <person name="Andreopoulos W."/>
            <person name="Pangilinan J."/>
            <person name="Riley R."/>
            <person name="Hundley H."/>
            <person name="Na H."/>
            <person name="Barry K."/>
            <person name="Grigoriev I.V."/>
            <person name="Stajich J.E."/>
            <person name="Kennedy P.G."/>
        </authorList>
    </citation>
    <scope>NUCLEOTIDE SEQUENCE</scope>
    <source>
        <strain evidence="3">FC203</strain>
    </source>
</reference>
<dbReference type="AlphaFoldDB" id="A0AAD4DPE9"/>
<evidence type="ECO:0000313" key="2">
    <source>
        <dbReference type="EMBL" id="KAG1887548.1"/>
    </source>
</evidence>
<dbReference type="SUPFAM" id="SSF52047">
    <property type="entry name" value="RNI-like"/>
    <property type="match status" value="1"/>
</dbReference>
<dbReference type="InterPro" id="IPR032675">
    <property type="entry name" value="LRR_dom_sf"/>
</dbReference>
<name>A0AAD4DPE9_9AGAM</name>
<dbReference type="EMBL" id="JABBWK010000349">
    <property type="protein sequence ID" value="KAG1885294.1"/>
    <property type="molecule type" value="Genomic_DNA"/>
</dbReference>
<keyword evidence="4" id="KW-1185">Reference proteome</keyword>